<sequence>MPREVDTEALARRRTFIPLILNRAALGTAEYVFAVMESVDSEPNHVAYVPRKDIRVREQPITGDEFHATLEVDIVEDHGRYYLVETEREEGSKVRFKVNKEQGKVEPFRHRAIFES</sequence>
<dbReference type="AlphaFoldDB" id="A0A1F7WMR5"/>
<proteinExistence type="predicted"/>
<dbReference type="Proteomes" id="UP000177091">
    <property type="component" value="Unassembled WGS sequence"/>
</dbReference>
<protein>
    <submittedName>
        <fullName evidence="1">Uncharacterized protein</fullName>
    </submittedName>
</protein>
<evidence type="ECO:0000313" key="1">
    <source>
        <dbReference type="EMBL" id="OGM04123.1"/>
    </source>
</evidence>
<organism evidence="1 2">
    <name type="scientific">Candidatus Woesebacteria bacterium GWA1_42_12</name>
    <dbReference type="NCBI Taxonomy" id="1802472"/>
    <lineage>
        <taxon>Bacteria</taxon>
        <taxon>Candidatus Woeseibacteriota</taxon>
    </lineage>
</organism>
<dbReference type="EMBL" id="MGFK01000020">
    <property type="protein sequence ID" value="OGM04123.1"/>
    <property type="molecule type" value="Genomic_DNA"/>
</dbReference>
<name>A0A1F7WMR5_9BACT</name>
<accession>A0A1F7WMR5</accession>
<gene>
    <name evidence="1" type="ORF">A2112_01990</name>
</gene>
<comment type="caution">
    <text evidence="1">The sequence shown here is derived from an EMBL/GenBank/DDBJ whole genome shotgun (WGS) entry which is preliminary data.</text>
</comment>
<evidence type="ECO:0000313" key="2">
    <source>
        <dbReference type="Proteomes" id="UP000177091"/>
    </source>
</evidence>
<reference evidence="1 2" key="1">
    <citation type="journal article" date="2016" name="Nat. Commun.">
        <title>Thousands of microbial genomes shed light on interconnected biogeochemical processes in an aquifer system.</title>
        <authorList>
            <person name="Anantharaman K."/>
            <person name="Brown C.T."/>
            <person name="Hug L.A."/>
            <person name="Sharon I."/>
            <person name="Castelle C.J."/>
            <person name="Probst A.J."/>
            <person name="Thomas B.C."/>
            <person name="Singh A."/>
            <person name="Wilkins M.J."/>
            <person name="Karaoz U."/>
            <person name="Brodie E.L."/>
            <person name="Williams K.H."/>
            <person name="Hubbard S.S."/>
            <person name="Banfield J.F."/>
        </authorList>
    </citation>
    <scope>NUCLEOTIDE SEQUENCE [LARGE SCALE GENOMIC DNA]</scope>
</reference>